<evidence type="ECO:0000313" key="7">
    <source>
        <dbReference type="Proteomes" id="UP001158986"/>
    </source>
</evidence>
<keyword evidence="3" id="KW-0697">Rotamase</keyword>
<proteinExistence type="predicted"/>
<comment type="catalytic activity">
    <reaction evidence="1">
        <text>[protein]-peptidylproline (omega=180) = [protein]-peptidylproline (omega=0)</text>
        <dbReference type="Rhea" id="RHEA:16237"/>
        <dbReference type="Rhea" id="RHEA-COMP:10747"/>
        <dbReference type="Rhea" id="RHEA-COMP:10748"/>
        <dbReference type="ChEBI" id="CHEBI:83833"/>
        <dbReference type="ChEBI" id="CHEBI:83834"/>
        <dbReference type="EC" id="5.2.1.8"/>
    </reaction>
</comment>
<comment type="caution">
    <text evidence="6">The sequence shown here is derived from an EMBL/GenBank/DDBJ whole genome shotgun (WGS) entry which is preliminary data.</text>
</comment>
<dbReference type="PROSITE" id="PS50005">
    <property type="entry name" value="TPR"/>
    <property type="match status" value="1"/>
</dbReference>
<name>A0ABN8DFH1_9STRA</name>
<evidence type="ECO:0000256" key="3">
    <source>
        <dbReference type="ARBA" id="ARBA00023110"/>
    </source>
</evidence>
<dbReference type="PANTHER" id="PTHR46512:SF9">
    <property type="entry name" value="PEPTIDYLPROLYL ISOMERASE"/>
    <property type="match status" value="1"/>
</dbReference>
<reference evidence="6 7" key="1">
    <citation type="submission" date="2021-11" db="EMBL/GenBank/DDBJ databases">
        <authorList>
            <person name="Islam A."/>
            <person name="Islam S."/>
            <person name="Flora M.S."/>
            <person name="Rahman M."/>
            <person name="Ziaur R.M."/>
            <person name="Epstein J.H."/>
            <person name="Hassan M."/>
            <person name="Klassen M."/>
            <person name="Woodard K."/>
            <person name="Webb A."/>
            <person name="Webby R.J."/>
            <person name="El Zowalaty M.E."/>
        </authorList>
    </citation>
    <scope>NUCLEOTIDE SEQUENCE [LARGE SCALE GENOMIC DNA]</scope>
    <source>
        <strain evidence="6">Pbs1</strain>
    </source>
</reference>
<dbReference type="InterPro" id="IPR050754">
    <property type="entry name" value="FKBP4/5/8-like"/>
</dbReference>
<dbReference type="SUPFAM" id="SSF48452">
    <property type="entry name" value="TPR-like"/>
    <property type="match status" value="1"/>
</dbReference>
<feature type="repeat" description="TPR" evidence="5">
    <location>
        <begin position="210"/>
        <end position="243"/>
    </location>
</feature>
<dbReference type="Gene3D" id="1.25.40.10">
    <property type="entry name" value="Tetratricopeptide repeat domain"/>
    <property type="match status" value="1"/>
</dbReference>
<dbReference type="InterPro" id="IPR019734">
    <property type="entry name" value="TPR_rpt"/>
</dbReference>
<keyword evidence="4" id="KW-0413">Isomerase</keyword>
<evidence type="ECO:0000256" key="2">
    <source>
        <dbReference type="ARBA" id="ARBA00013194"/>
    </source>
</evidence>
<dbReference type="EC" id="5.2.1.8" evidence="2"/>
<dbReference type="PANTHER" id="PTHR46512">
    <property type="entry name" value="PEPTIDYLPROLYL ISOMERASE"/>
    <property type="match status" value="1"/>
</dbReference>
<keyword evidence="7" id="KW-1185">Reference proteome</keyword>
<keyword evidence="5" id="KW-0802">TPR repeat</keyword>
<evidence type="ECO:0000313" key="6">
    <source>
        <dbReference type="EMBL" id="CAH0522398.1"/>
    </source>
</evidence>
<evidence type="ECO:0000256" key="5">
    <source>
        <dbReference type="PROSITE-ProRule" id="PRU00339"/>
    </source>
</evidence>
<gene>
    <name evidence="6" type="ORF">PBS001_LOCUS8829</name>
</gene>
<protein>
    <recommendedName>
        <fullName evidence="2">peptidylprolyl isomerase</fullName>
        <ecNumber evidence="2">5.2.1.8</ecNumber>
    </recommendedName>
</protein>
<evidence type="ECO:0000256" key="4">
    <source>
        <dbReference type="ARBA" id="ARBA00023235"/>
    </source>
</evidence>
<evidence type="ECO:0000256" key="1">
    <source>
        <dbReference type="ARBA" id="ARBA00000971"/>
    </source>
</evidence>
<sequence>MTSKLSDNAIKSSHFAVVSSGIQLVPAIQRRISDVIAFQTWNEVVSNGKNEAFPVAVEDLSISSKTAAELGLENKEVLYCKLQLVIEGSSRTEVTTVSSTQDTDWFMWKLERAGEYRIRGNEAFKHENYSSAVRLYKRALAWLESPRTESETSLETNVPYSENELQHVNPIAVACYVNMATCYSKLHRVGDVDRCIAAASSALALDNAHVKARYRRSQAYVSSKEFDLALADLTKLRELEPNNMLFHSAMAKAQSAKTKFRKKQQDAYATLLNKHIDHR</sequence>
<dbReference type="SMART" id="SM00028">
    <property type="entry name" value="TPR"/>
    <property type="match status" value="3"/>
</dbReference>
<dbReference type="EMBL" id="CAKLCB010000389">
    <property type="protein sequence ID" value="CAH0522398.1"/>
    <property type="molecule type" value="Genomic_DNA"/>
</dbReference>
<dbReference type="InterPro" id="IPR011990">
    <property type="entry name" value="TPR-like_helical_dom_sf"/>
</dbReference>
<accession>A0ABN8DFH1</accession>
<organism evidence="6 7">
    <name type="scientific">Peronospora belbahrii</name>
    <dbReference type="NCBI Taxonomy" id="622444"/>
    <lineage>
        <taxon>Eukaryota</taxon>
        <taxon>Sar</taxon>
        <taxon>Stramenopiles</taxon>
        <taxon>Oomycota</taxon>
        <taxon>Peronosporomycetes</taxon>
        <taxon>Peronosporales</taxon>
        <taxon>Peronosporaceae</taxon>
        <taxon>Peronospora</taxon>
    </lineage>
</organism>
<dbReference type="Proteomes" id="UP001158986">
    <property type="component" value="Unassembled WGS sequence"/>
</dbReference>